<keyword evidence="12" id="KW-0472">Membrane</keyword>
<dbReference type="eggNOG" id="KOG0156">
    <property type="taxonomic scope" value="Eukaryota"/>
</dbReference>
<dbReference type="EMBL" id="GL377302">
    <property type="protein sequence ID" value="EFJ01855.1"/>
    <property type="molecule type" value="Genomic_DNA"/>
</dbReference>
<dbReference type="InterPro" id="IPR002401">
    <property type="entry name" value="Cyt_P450_E_grp-I"/>
</dbReference>
<evidence type="ECO:0000256" key="14">
    <source>
        <dbReference type="RuleBase" id="RU000461"/>
    </source>
</evidence>
<dbReference type="InterPro" id="IPR001128">
    <property type="entry name" value="Cyt_P450"/>
</dbReference>
<evidence type="ECO:0000256" key="7">
    <source>
        <dbReference type="ARBA" id="ARBA00022723"/>
    </source>
</evidence>
<keyword evidence="10 13" id="KW-0408">Iron</keyword>
<dbReference type="SUPFAM" id="SSF48264">
    <property type="entry name" value="Cytochrome P450"/>
    <property type="match status" value="1"/>
</dbReference>
<evidence type="ECO:0000313" key="16">
    <source>
        <dbReference type="Proteomes" id="UP000007431"/>
    </source>
</evidence>
<comment type="pathway">
    <text evidence="3">Secondary metabolite biosynthesis; terpenoid biosynthesis.</text>
</comment>
<sequence length="425" mass="47578">MGPNSLHSSNPDVYSKVYTRGTSFVKDHALYRGFSQPMSSFGSVDPAFAKARRDVISPLFSRRAILKLEPFIREKVDKFTGKLLEYKDTSKPVDVFRAIRSMTFDIIYSYCFGECYDALDAPNFSHPIIIDAELSSSYNLVFKAIPGLLPLQALVVKLLKPFGRSVPGRAQMRTKLLAQIDRLLRDPSALEDAPHETVYHYLLRPHPEKGFPDIPPRSSLLDEAMNLQLAGSHTTANASIVGCYHILNNPKVHSRLVAELKEAIPDPQAISFEVVEKLPYLTAVIKESLRLSHGVVSPMLRVVNADDTELDGIAVPRGTSVAIGNSFVHLNPDIFPDPYTFIPERWLGEDASTQENYLVPFSRGQRNCLGMNLAWCELYLIFSSMYRRVDLELSNSSPDDMIFRAHFIPVFPPRPVRAIVKGVAA</sequence>
<evidence type="ECO:0000256" key="3">
    <source>
        <dbReference type="ARBA" id="ARBA00004721"/>
    </source>
</evidence>
<dbReference type="AlphaFoldDB" id="D8PS42"/>
<gene>
    <name evidence="15" type="ORF">SCHCODRAFT_9823</name>
</gene>
<dbReference type="PROSITE" id="PS00086">
    <property type="entry name" value="CYTOCHROME_P450"/>
    <property type="match status" value="1"/>
</dbReference>
<evidence type="ECO:0000256" key="6">
    <source>
        <dbReference type="ARBA" id="ARBA00022692"/>
    </source>
</evidence>
<evidence type="ECO:0000256" key="2">
    <source>
        <dbReference type="ARBA" id="ARBA00004370"/>
    </source>
</evidence>
<evidence type="ECO:0000256" key="13">
    <source>
        <dbReference type="PIRSR" id="PIRSR602401-1"/>
    </source>
</evidence>
<dbReference type="InterPro" id="IPR050121">
    <property type="entry name" value="Cytochrome_P450_monoxygenase"/>
</dbReference>
<keyword evidence="8" id="KW-1133">Transmembrane helix</keyword>
<keyword evidence="11 14" id="KW-0503">Monooxygenase</keyword>
<dbReference type="InterPro" id="IPR036396">
    <property type="entry name" value="Cyt_P450_sf"/>
</dbReference>
<dbReference type="Gene3D" id="1.10.630.10">
    <property type="entry name" value="Cytochrome P450"/>
    <property type="match status" value="1"/>
</dbReference>
<accession>D8PS42</accession>
<name>D8PS42_SCHCM</name>
<dbReference type="InterPro" id="IPR017972">
    <property type="entry name" value="Cyt_P450_CS"/>
</dbReference>
<evidence type="ECO:0000256" key="4">
    <source>
        <dbReference type="ARBA" id="ARBA00010617"/>
    </source>
</evidence>
<evidence type="ECO:0000256" key="1">
    <source>
        <dbReference type="ARBA" id="ARBA00001971"/>
    </source>
</evidence>
<dbReference type="OMA" id="HYNASIF"/>
<evidence type="ECO:0008006" key="17">
    <source>
        <dbReference type="Google" id="ProtNLM"/>
    </source>
</evidence>
<organism evidence="16">
    <name type="scientific">Schizophyllum commune (strain H4-8 / FGSC 9210)</name>
    <name type="common">Split gill fungus</name>
    <dbReference type="NCBI Taxonomy" id="578458"/>
    <lineage>
        <taxon>Eukaryota</taxon>
        <taxon>Fungi</taxon>
        <taxon>Dikarya</taxon>
        <taxon>Basidiomycota</taxon>
        <taxon>Agaricomycotina</taxon>
        <taxon>Agaricomycetes</taxon>
        <taxon>Agaricomycetidae</taxon>
        <taxon>Agaricales</taxon>
        <taxon>Schizophyllaceae</taxon>
        <taxon>Schizophyllum</taxon>
    </lineage>
</organism>
<evidence type="ECO:0000256" key="9">
    <source>
        <dbReference type="ARBA" id="ARBA00023002"/>
    </source>
</evidence>
<dbReference type="Proteomes" id="UP000007431">
    <property type="component" value="Unassembled WGS sequence"/>
</dbReference>
<dbReference type="GO" id="GO:0016705">
    <property type="term" value="F:oxidoreductase activity, acting on paired donors, with incorporation or reduction of molecular oxygen"/>
    <property type="evidence" value="ECO:0007669"/>
    <property type="project" value="InterPro"/>
</dbReference>
<comment type="subcellular location">
    <subcellularLocation>
        <location evidence="2">Membrane</location>
    </subcellularLocation>
</comment>
<dbReference type="PANTHER" id="PTHR24305:SF166">
    <property type="entry name" value="CYTOCHROME P450 12A4, MITOCHONDRIAL-RELATED"/>
    <property type="match status" value="1"/>
</dbReference>
<keyword evidence="16" id="KW-1185">Reference proteome</keyword>
<dbReference type="VEuPathDB" id="FungiDB:SCHCODRAFT_02623196"/>
<evidence type="ECO:0000256" key="12">
    <source>
        <dbReference type="ARBA" id="ARBA00023136"/>
    </source>
</evidence>
<dbReference type="GeneID" id="9597870"/>
<evidence type="ECO:0000256" key="5">
    <source>
        <dbReference type="ARBA" id="ARBA00022617"/>
    </source>
</evidence>
<dbReference type="PANTHER" id="PTHR24305">
    <property type="entry name" value="CYTOCHROME P450"/>
    <property type="match status" value="1"/>
</dbReference>
<dbReference type="Pfam" id="PF00067">
    <property type="entry name" value="p450"/>
    <property type="match status" value="1"/>
</dbReference>
<keyword evidence="6" id="KW-0812">Transmembrane</keyword>
<keyword evidence="9 14" id="KW-0560">Oxidoreductase</keyword>
<keyword evidence="5 13" id="KW-0349">Heme</keyword>
<comment type="cofactor">
    <cofactor evidence="1 13">
        <name>heme</name>
        <dbReference type="ChEBI" id="CHEBI:30413"/>
    </cofactor>
</comment>
<dbReference type="HOGENOM" id="CLU_001570_14_4_1"/>
<feature type="binding site" description="axial binding residue" evidence="13">
    <location>
        <position position="368"/>
    </location>
    <ligand>
        <name>heme</name>
        <dbReference type="ChEBI" id="CHEBI:30413"/>
    </ligand>
    <ligandPart>
        <name>Fe</name>
        <dbReference type="ChEBI" id="CHEBI:18248"/>
    </ligandPart>
</feature>
<dbReference type="KEGG" id="scm:SCHCO_02623196"/>
<dbReference type="GO" id="GO:0016020">
    <property type="term" value="C:membrane"/>
    <property type="evidence" value="ECO:0007669"/>
    <property type="project" value="UniProtKB-SubCell"/>
</dbReference>
<proteinExistence type="inferred from homology"/>
<protein>
    <recommendedName>
        <fullName evidence="17">Cytochrome P450</fullName>
    </recommendedName>
</protein>
<keyword evidence="7 13" id="KW-0479">Metal-binding</keyword>
<dbReference type="PRINTS" id="PR00385">
    <property type="entry name" value="P450"/>
</dbReference>
<reference evidence="15 16" key="1">
    <citation type="journal article" date="2010" name="Nat. Biotechnol.">
        <title>Genome sequence of the model mushroom Schizophyllum commune.</title>
        <authorList>
            <person name="Ohm R.A."/>
            <person name="de Jong J.F."/>
            <person name="Lugones L.G."/>
            <person name="Aerts A."/>
            <person name="Kothe E."/>
            <person name="Stajich J.E."/>
            <person name="de Vries R.P."/>
            <person name="Record E."/>
            <person name="Levasseur A."/>
            <person name="Baker S.E."/>
            <person name="Bartholomew K.A."/>
            <person name="Coutinho P.M."/>
            <person name="Erdmann S."/>
            <person name="Fowler T.J."/>
            <person name="Gathman A.C."/>
            <person name="Lombard V."/>
            <person name="Henrissat B."/>
            <person name="Knabe N."/>
            <person name="Kuees U."/>
            <person name="Lilly W.W."/>
            <person name="Lindquist E."/>
            <person name="Lucas S."/>
            <person name="Magnuson J.K."/>
            <person name="Piumi F."/>
            <person name="Raudaskoski M."/>
            <person name="Salamov A."/>
            <person name="Schmutz J."/>
            <person name="Schwarze F.W.M.R."/>
            <person name="vanKuyk P.A."/>
            <person name="Horton J.S."/>
            <person name="Grigoriev I.V."/>
            <person name="Woesten H.A.B."/>
        </authorList>
    </citation>
    <scope>NUCLEOTIDE SEQUENCE [LARGE SCALE GENOMIC DNA]</scope>
    <source>
        <strain evidence="16">H4-8 / FGSC 9210</strain>
    </source>
</reference>
<dbReference type="GO" id="GO:0020037">
    <property type="term" value="F:heme binding"/>
    <property type="evidence" value="ECO:0007669"/>
    <property type="project" value="InterPro"/>
</dbReference>
<evidence type="ECO:0000256" key="8">
    <source>
        <dbReference type="ARBA" id="ARBA00022989"/>
    </source>
</evidence>
<dbReference type="GO" id="GO:0004497">
    <property type="term" value="F:monooxygenase activity"/>
    <property type="evidence" value="ECO:0007669"/>
    <property type="project" value="UniProtKB-KW"/>
</dbReference>
<dbReference type="GO" id="GO:0005506">
    <property type="term" value="F:iron ion binding"/>
    <property type="evidence" value="ECO:0007669"/>
    <property type="project" value="InterPro"/>
</dbReference>
<dbReference type="CDD" id="cd11062">
    <property type="entry name" value="CYP58-like"/>
    <property type="match status" value="1"/>
</dbReference>
<evidence type="ECO:0000256" key="11">
    <source>
        <dbReference type="ARBA" id="ARBA00023033"/>
    </source>
</evidence>
<comment type="similarity">
    <text evidence="4 14">Belongs to the cytochrome P450 family.</text>
</comment>
<dbReference type="STRING" id="578458.D8PS42"/>
<evidence type="ECO:0000313" key="15">
    <source>
        <dbReference type="EMBL" id="EFJ01855.1"/>
    </source>
</evidence>
<dbReference type="PRINTS" id="PR00463">
    <property type="entry name" value="EP450I"/>
</dbReference>
<evidence type="ECO:0000256" key="10">
    <source>
        <dbReference type="ARBA" id="ARBA00023004"/>
    </source>
</evidence>
<dbReference type="InParanoid" id="D8PS42"/>
<dbReference type="OrthoDB" id="1470350at2759"/>